<dbReference type="PIRSF" id="PIRSF007165">
    <property type="entry name" value="UCP007165"/>
    <property type="match status" value="1"/>
</dbReference>
<sequence>MTAVSLQDKRSFIEWFLAHHDLALREAVWILNYLLTDDQTLARIHFVEHSEVCPKGIFITTEEDVNLPFRYYTEDVLVVDAEKAFHDIRLHEEEIYVEVLFKDAMKSPHYVAVLEDNPFMPKAEVDYGMSKLAEELLQHNNKQHILSAIDEALDRGDAAAFHYWSEKLQQL</sequence>
<keyword evidence="3" id="KW-1185">Reference proteome</keyword>
<reference evidence="2" key="2">
    <citation type="submission" date="2020-09" db="EMBL/GenBank/DDBJ databases">
        <authorList>
            <person name="Sun Q."/>
            <person name="Zhou Y."/>
        </authorList>
    </citation>
    <scope>NUCLEOTIDE SEQUENCE</scope>
    <source>
        <strain evidence="2">CGMCC 1.15760</strain>
    </source>
</reference>
<dbReference type="InterPro" id="IPR011188">
    <property type="entry name" value="UPF0302"/>
</dbReference>
<dbReference type="InterPro" id="IPR027393">
    <property type="entry name" value="Virus_scaffolding_prot_C"/>
</dbReference>
<dbReference type="InterPro" id="IPR014957">
    <property type="entry name" value="IDEAL_dom"/>
</dbReference>
<reference evidence="2" key="1">
    <citation type="journal article" date="2014" name="Int. J. Syst. Evol. Microbiol.">
        <title>Complete genome sequence of Corynebacterium casei LMG S-19264T (=DSM 44701T), isolated from a smear-ripened cheese.</title>
        <authorList>
            <consortium name="US DOE Joint Genome Institute (JGI-PGF)"/>
            <person name="Walter F."/>
            <person name="Albersmeier A."/>
            <person name="Kalinowski J."/>
            <person name="Ruckert C."/>
        </authorList>
    </citation>
    <scope>NUCLEOTIDE SEQUENCE</scope>
    <source>
        <strain evidence="2">CGMCC 1.15760</strain>
    </source>
</reference>
<evidence type="ECO:0000259" key="1">
    <source>
        <dbReference type="SMART" id="SM00914"/>
    </source>
</evidence>
<dbReference type="EMBL" id="BMJT01000003">
    <property type="protein sequence ID" value="GGG17548.1"/>
    <property type="molecule type" value="Genomic_DNA"/>
</dbReference>
<protein>
    <submittedName>
        <fullName evidence="2">UPF0302 protein YpiB</fullName>
    </submittedName>
</protein>
<feature type="domain" description="IDEAL" evidence="1">
    <location>
        <begin position="131"/>
        <end position="168"/>
    </location>
</feature>
<dbReference type="InterPro" id="IPR014963">
    <property type="entry name" value="UPF0302_N"/>
</dbReference>
<dbReference type="Gene3D" id="4.10.810.10">
    <property type="entry name" value="Virus Scaffolding Protein, Chain A"/>
    <property type="match status" value="1"/>
</dbReference>
<accession>A0A917G1L9</accession>
<dbReference type="Gene3D" id="3.40.1530.30">
    <property type="entry name" value="Uncharacterised family UPF0302, N-terminal domain"/>
    <property type="match status" value="1"/>
</dbReference>
<evidence type="ECO:0000313" key="3">
    <source>
        <dbReference type="Proteomes" id="UP000616608"/>
    </source>
</evidence>
<organism evidence="2 3">
    <name type="scientific">Lysinibacillus alkalisoli</name>
    <dbReference type="NCBI Taxonomy" id="1911548"/>
    <lineage>
        <taxon>Bacteria</taxon>
        <taxon>Bacillati</taxon>
        <taxon>Bacillota</taxon>
        <taxon>Bacilli</taxon>
        <taxon>Bacillales</taxon>
        <taxon>Bacillaceae</taxon>
        <taxon>Lysinibacillus</taxon>
    </lineage>
</organism>
<dbReference type="AlphaFoldDB" id="A0A917G1L9"/>
<gene>
    <name evidence="2" type="primary">ypiB</name>
    <name evidence="2" type="ORF">GCM10007425_09930</name>
</gene>
<dbReference type="InterPro" id="IPR038091">
    <property type="entry name" value="UPF0302_N_sf"/>
</dbReference>
<dbReference type="NCBIfam" id="NF002965">
    <property type="entry name" value="PRK03636.1"/>
    <property type="match status" value="1"/>
</dbReference>
<dbReference type="Pfam" id="PF08864">
    <property type="entry name" value="UPF0302"/>
    <property type="match status" value="1"/>
</dbReference>
<dbReference type="SMART" id="SM00914">
    <property type="entry name" value="IDEAL"/>
    <property type="match status" value="1"/>
</dbReference>
<evidence type="ECO:0000313" key="2">
    <source>
        <dbReference type="EMBL" id="GGG17548.1"/>
    </source>
</evidence>
<name>A0A917G1L9_9BACI</name>
<comment type="caution">
    <text evidence="2">The sequence shown here is derived from an EMBL/GenBank/DDBJ whole genome shotgun (WGS) entry which is preliminary data.</text>
</comment>
<proteinExistence type="predicted"/>
<dbReference type="RefSeq" id="WP_188613926.1">
    <property type="nucleotide sequence ID" value="NZ_BMJT01000003.1"/>
</dbReference>
<dbReference type="Pfam" id="PF08858">
    <property type="entry name" value="IDEAL"/>
    <property type="match status" value="1"/>
</dbReference>
<dbReference type="Proteomes" id="UP000616608">
    <property type="component" value="Unassembled WGS sequence"/>
</dbReference>